<proteinExistence type="predicted"/>
<gene>
    <name evidence="1" type="ORF">PsorP6_009749</name>
</gene>
<organism evidence="1 2">
    <name type="scientific">Peronosclerospora sorghi</name>
    <dbReference type="NCBI Taxonomy" id="230839"/>
    <lineage>
        <taxon>Eukaryota</taxon>
        <taxon>Sar</taxon>
        <taxon>Stramenopiles</taxon>
        <taxon>Oomycota</taxon>
        <taxon>Peronosporomycetes</taxon>
        <taxon>Peronosporales</taxon>
        <taxon>Peronosporaceae</taxon>
        <taxon>Peronosclerospora</taxon>
    </lineage>
</organism>
<sequence>MEPSLGRAIHPSTKFESSATWCGCLLGSTYLLSMLLCAFLNVAFVLWPLTLFRHCFCLSIRTCRPVFCFVEGHFLAMLSGSLERIGHVRMVIAGDDKLAFEPQDHVLLVCNHRTEVDWIFFWNLALRLGVHDRIRIMTKSAMRYAPGVGWAMLLLEYPYVNRTWATDQERLTRAIASYKAADMGSWLAMFPEGTALYDKTLEASQKYAHLKGETSWEFVLQPRTKGFQLCVEKLEPEYIIDMTIAYPELLQGVRPSPLRFLKGQYPTEVHIHLKRYHRATFTKYKDQMGDWLKDRFREKDERLRRFYTTGAFEGKCCVRPDLPIWISVAPGIAFNVGLCSLALYLLITHSIATSTWLALTMVLSILHAHNFGN</sequence>
<accession>A0ACC0VZH0</accession>
<comment type="caution">
    <text evidence="1">The sequence shown here is derived from an EMBL/GenBank/DDBJ whole genome shotgun (WGS) entry which is preliminary data.</text>
</comment>
<name>A0ACC0VZH0_9STRA</name>
<keyword evidence="2" id="KW-1185">Reference proteome</keyword>
<evidence type="ECO:0000313" key="2">
    <source>
        <dbReference type="Proteomes" id="UP001163321"/>
    </source>
</evidence>
<dbReference type="EMBL" id="CM047584">
    <property type="protein sequence ID" value="KAI9911486.1"/>
    <property type="molecule type" value="Genomic_DNA"/>
</dbReference>
<dbReference type="Proteomes" id="UP001163321">
    <property type="component" value="Chromosome 5"/>
</dbReference>
<protein>
    <submittedName>
        <fullName evidence="1">Uncharacterized protein</fullName>
    </submittedName>
</protein>
<reference evidence="1 2" key="1">
    <citation type="journal article" date="2022" name="bioRxiv">
        <title>The genome of the oomycete Peronosclerospora sorghi, a cosmopolitan pathogen of maize and sorghum, is inflated with dispersed pseudogenes.</title>
        <authorList>
            <person name="Fletcher K."/>
            <person name="Martin F."/>
            <person name="Isakeit T."/>
            <person name="Cavanaugh K."/>
            <person name="Magill C."/>
            <person name="Michelmore R."/>
        </authorList>
    </citation>
    <scope>NUCLEOTIDE SEQUENCE [LARGE SCALE GENOMIC DNA]</scope>
    <source>
        <strain evidence="1">P6</strain>
    </source>
</reference>
<evidence type="ECO:0000313" key="1">
    <source>
        <dbReference type="EMBL" id="KAI9911486.1"/>
    </source>
</evidence>